<proteinExistence type="predicted"/>
<evidence type="ECO:0000256" key="1">
    <source>
        <dbReference type="SAM" id="MobiDB-lite"/>
    </source>
</evidence>
<accession>A0A7R9GBJ1</accession>
<feature type="region of interest" description="Disordered" evidence="1">
    <location>
        <begin position="152"/>
        <end position="205"/>
    </location>
</feature>
<keyword evidence="3" id="KW-1185">Reference proteome</keyword>
<dbReference type="Proteomes" id="UP000678499">
    <property type="component" value="Unassembled WGS sequence"/>
</dbReference>
<gene>
    <name evidence="2" type="ORF">NMOB1V02_LOCUS2712</name>
</gene>
<dbReference type="EMBL" id="OA882353">
    <property type="protein sequence ID" value="CAD7274900.1"/>
    <property type="molecule type" value="Genomic_DNA"/>
</dbReference>
<organism evidence="2">
    <name type="scientific">Notodromas monacha</name>
    <dbReference type="NCBI Taxonomy" id="399045"/>
    <lineage>
        <taxon>Eukaryota</taxon>
        <taxon>Metazoa</taxon>
        <taxon>Ecdysozoa</taxon>
        <taxon>Arthropoda</taxon>
        <taxon>Crustacea</taxon>
        <taxon>Oligostraca</taxon>
        <taxon>Ostracoda</taxon>
        <taxon>Podocopa</taxon>
        <taxon>Podocopida</taxon>
        <taxon>Cypridocopina</taxon>
        <taxon>Cypridoidea</taxon>
        <taxon>Cyprididae</taxon>
        <taxon>Notodromas</taxon>
    </lineage>
</organism>
<sequence>MKGRQRREREPSFVDDWRMRHNIVTGFPALGVGALGAPGPAVTFPGCSSTSSLAEDMVFPSDGVQSSSSARGRGVALIIADPGVRVSGLLSTAAAIFGDGPPGPDSAGSVVGPTVLDSILLLTLSLGLCVASMCHPFDMTDITFAAIVRSRETHGDRRANESSSITSKSSRPTASSDDAECRAHGVDTSTTSGDRLPEPGGLHFG</sequence>
<dbReference type="EMBL" id="CAJPEX010000316">
    <property type="protein sequence ID" value="CAG0915052.1"/>
    <property type="molecule type" value="Genomic_DNA"/>
</dbReference>
<protein>
    <submittedName>
        <fullName evidence="2">Uncharacterized protein</fullName>
    </submittedName>
</protein>
<name>A0A7R9GBJ1_9CRUS</name>
<evidence type="ECO:0000313" key="2">
    <source>
        <dbReference type="EMBL" id="CAD7274900.1"/>
    </source>
</evidence>
<evidence type="ECO:0000313" key="3">
    <source>
        <dbReference type="Proteomes" id="UP000678499"/>
    </source>
</evidence>
<dbReference type="AlphaFoldDB" id="A0A7R9GBJ1"/>
<feature type="compositionally biased region" description="Low complexity" evidence="1">
    <location>
        <begin position="162"/>
        <end position="176"/>
    </location>
</feature>
<reference evidence="2" key="1">
    <citation type="submission" date="2020-11" db="EMBL/GenBank/DDBJ databases">
        <authorList>
            <person name="Tran Van P."/>
        </authorList>
    </citation>
    <scope>NUCLEOTIDE SEQUENCE</scope>
</reference>